<evidence type="ECO:0000256" key="13">
    <source>
        <dbReference type="ARBA" id="ARBA00073358"/>
    </source>
</evidence>
<feature type="domain" description="Sushi" evidence="16">
    <location>
        <begin position="1476"/>
        <end position="1534"/>
    </location>
</feature>
<protein>
    <recommendedName>
        <fullName evidence="13">Complement factor H</fullName>
    </recommendedName>
</protein>
<feature type="domain" description="Sushi" evidence="16">
    <location>
        <begin position="1107"/>
        <end position="1165"/>
    </location>
</feature>
<dbReference type="GO" id="GO:0043395">
    <property type="term" value="F:heparan sulfate proteoglycan binding"/>
    <property type="evidence" value="ECO:0007669"/>
    <property type="project" value="Ensembl"/>
</dbReference>
<keyword evidence="8" id="KW-0391">Immunity</keyword>
<evidence type="ECO:0000259" key="16">
    <source>
        <dbReference type="PROSITE" id="PS50923"/>
    </source>
</evidence>
<evidence type="ECO:0000256" key="3">
    <source>
        <dbReference type="ARBA" id="ARBA00022588"/>
    </source>
</evidence>
<dbReference type="Proteomes" id="UP000028761">
    <property type="component" value="Chromosome 1"/>
</dbReference>
<keyword evidence="6 15" id="KW-0732">Signal</keyword>
<evidence type="ECO:0000256" key="11">
    <source>
        <dbReference type="ARBA" id="ARBA00023180"/>
    </source>
</evidence>
<feature type="disulfide bond" evidence="14">
    <location>
        <begin position="1109"/>
        <end position="1152"/>
    </location>
</feature>
<dbReference type="FunFam" id="2.10.70.10:FF:000054">
    <property type="entry name" value="Complement inhibitory factor H"/>
    <property type="match status" value="2"/>
</dbReference>
<feature type="domain" description="Sushi" evidence="16">
    <location>
        <begin position="929"/>
        <end position="986"/>
    </location>
</feature>
<keyword evidence="4" id="KW-0765">Sulfation</keyword>
<keyword evidence="5 14" id="KW-0768">Sushi</keyword>
<dbReference type="GO" id="GO:0008201">
    <property type="term" value="F:heparin binding"/>
    <property type="evidence" value="ECO:0007669"/>
    <property type="project" value="Ensembl"/>
</dbReference>
<dbReference type="GO" id="GO:0006957">
    <property type="term" value="P:complement activation, alternative pathway"/>
    <property type="evidence" value="ECO:0007669"/>
    <property type="project" value="UniProtKB-KW"/>
</dbReference>
<feature type="domain" description="Sushi" evidence="16">
    <location>
        <begin position="1292"/>
        <end position="1350"/>
    </location>
</feature>
<feature type="domain" description="Sushi" evidence="16">
    <location>
        <begin position="628"/>
        <end position="686"/>
    </location>
</feature>
<dbReference type="InterPro" id="IPR035976">
    <property type="entry name" value="Sushi/SCR/CCP_sf"/>
</dbReference>
<keyword evidence="11" id="KW-0325">Glycoprotein</keyword>
<evidence type="ECO:0000256" key="10">
    <source>
        <dbReference type="ARBA" id="ARBA00023162"/>
    </source>
</evidence>
<organism evidence="17 18">
    <name type="scientific">Papio anubis</name>
    <name type="common">Olive baboon</name>
    <dbReference type="NCBI Taxonomy" id="9555"/>
    <lineage>
        <taxon>Eukaryota</taxon>
        <taxon>Metazoa</taxon>
        <taxon>Chordata</taxon>
        <taxon>Craniata</taxon>
        <taxon>Vertebrata</taxon>
        <taxon>Euteleostomi</taxon>
        <taxon>Mammalia</taxon>
        <taxon>Eutheria</taxon>
        <taxon>Euarchontoglires</taxon>
        <taxon>Primates</taxon>
        <taxon>Haplorrhini</taxon>
        <taxon>Catarrhini</taxon>
        <taxon>Cercopithecidae</taxon>
        <taxon>Cercopithecinae</taxon>
        <taxon>Papio</taxon>
    </lineage>
</organism>
<dbReference type="PANTHER" id="PTHR45785:SF7">
    <property type="entry name" value="COMPLEMENT FACTOR H"/>
    <property type="match status" value="1"/>
</dbReference>
<evidence type="ECO:0000256" key="7">
    <source>
        <dbReference type="ARBA" id="ARBA00022737"/>
    </source>
</evidence>
<dbReference type="GO" id="GO:0005615">
    <property type="term" value="C:extracellular space"/>
    <property type="evidence" value="ECO:0007669"/>
    <property type="project" value="TreeGrafter"/>
</dbReference>
<accession>A0A2I3LJW7</accession>
<keyword evidence="18" id="KW-1185">Reference proteome</keyword>
<keyword evidence="10" id="KW-0179">Complement alternate pathway</keyword>
<name>A0A2I3LJW7_PAPAN</name>
<evidence type="ECO:0000313" key="17">
    <source>
        <dbReference type="Ensembl" id="ENSPANP00000023730.2"/>
    </source>
</evidence>
<feature type="domain" description="Sushi" evidence="16">
    <location>
        <begin position="265"/>
        <end position="322"/>
    </location>
</feature>
<dbReference type="FunFam" id="2.10.70.10:FF:000130">
    <property type="entry name" value="Complement factor H"/>
    <property type="match status" value="1"/>
</dbReference>
<evidence type="ECO:0000256" key="15">
    <source>
        <dbReference type="SAM" id="SignalP"/>
    </source>
</evidence>
<dbReference type="ExpressionAtlas" id="A0A2I3LJW7">
    <property type="expression patterns" value="baseline"/>
</dbReference>
<feature type="disulfide bond" evidence="14">
    <location>
        <begin position="630"/>
        <end position="673"/>
    </location>
</feature>
<evidence type="ECO:0000256" key="5">
    <source>
        <dbReference type="ARBA" id="ARBA00022659"/>
    </source>
</evidence>
<dbReference type="GeneTree" id="ENSGT00940000163274"/>
<feature type="domain" description="Sushi" evidence="16">
    <location>
        <begin position="507"/>
        <end position="566"/>
    </location>
</feature>
<comment type="caution">
    <text evidence="14">Lacks conserved residue(s) required for the propagation of feature annotation.</text>
</comment>
<feature type="disulfide bond" evidence="14">
    <location>
        <begin position="114"/>
        <end position="141"/>
    </location>
</feature>
<feature type="domain" description="Sushi" evidence="16">
    <location>
        <begin position="987"/>
        <end position="1045"/>
    </location>
</feature>
<feature type="chain" id="PRO_5035213837" description="Complement factor H" evidence="15">
    <location>
        <begin position="19"/>
        <end position="1601"/>
    </location>
</feature>
<dbReference type="InterPro" id="IPR000436">
    <property type="entry name" value="Sushi_SCR_CCP_dom"/>
</dbReference>
<evidence type="ECO:0000256" key="6">
    <source>
        <dbReference type="ARBA" id="ARBA00022729"/>
    </source>
</evidence>
<evidence type="ECO:0000256" key="1">
    <source>
        <dbReference type="ARBA" id="ARBA00004613"/>
    </source>
</evidence>
<reference evidence="17 18" key="1">
    <citation type="submission" date="2012-03" db="EMBL/GenBank/DDBJ databases">
        <title>Whole Genome Assembly of Papio anubis.</title>
        <authorList>
            <person name="Liu Y.L."/>
            <person name="Abraham K.A."/>
            <person name="Akbar H.A."/>
            <person name="Ali S.A."/>
            <person name="Anosike U.A."/>
            <person name="Aqrawi P.A."/>
            <person name="Arias F.A."/>
            <person name="Attaway T.A."/>
            <person name="Awwad R.A."/>
            <person name="Babu C.B."/>
            <person name="Bandaranaike D.B."/>
            <person name="Battles P.B."/>
            <person name="Bell A.B."/>
            <person name="Beltran B.B."/>
            <person name="Berhane-Mersha D.B."/>
            <person name="Bess C.B."/>
            <person name="Bickham C.B."/>
            <person name="Bolden T.B."/>
            <person name="Carter K.C."/>
            <person name="Chau D.C."/>
            <person name="Chavez A.C."/>
            <person name="Clerc-Blankenburg K.C."/>
            <person name="Coyle M.C."/>
            <person name="Dao M.D."/>
            <person name="Davila M.L.D."/>
            <person name="Davy-Carroll L.D."/>
            <person name="Denson S.D."/>
            <person name="Dinh H.D."/>
            <person name="Fernandez S.F."/>
            <person name="Fernando P.F."/>
            <person name="Forbes L.F."/>
            <person name="Francis C.F."/>
            <person name="Francisco L.F."/>
            <person name="Fu Q.F."/>
            <person name="Garcia-Iii R.G."/>
            <person name="Garrett T.G."/>
            <person name="Gross S.G."/>
            <person name="Gubbala S.G."/>
            <person name="Hirani K.H."/>
            <person name="Hogues M.H."/>
            <person name="Hollins B.H."/>
            <person name="Jackson L.J."/>
            <person name="Javaid M.J."/>
            <person name="Jhangiani S.J."/>
            <person name="Johnson A.J."/>
            <person name="Johnson B.J."/>
            <person name="Jones J.J."/>
            <person name="Joshi V.J."/>
            <person name="Kalu J.K."/>
            <person name="Khan N.K."/>
            <person name="Korchina V.K."/>
            <person name="Kovar C.K."/>
            <person name="Lago L.L."/>
            <person name="Lara F.L."/>
            <person name="Le T.-K.L."/>
            <person name="Lee S.L."/>
            <person name="Legall-Iii F.L."/>
            <person name="Lemon S.L."/>
            <person name="Liu J.L."/>
            <person name="Liu Y.-S.L."/>
            <person name="Liyanage D.L."/>
            <person name="Lopez J.L."/>
            <person name="Lorensuhewa L.L."/>
            <person name="Mata R.M."/>
            <person name="Mathew T.M."/>
            <person name="Mercado C.M."/>
            <person name="Mercado I.M."/>
            <person name="Morales K.M."/>
            <person name="Morgan M.M."/>
            <person name="Munidasa M.M."/>
            <person name="Ngo D.N."/>
            <person name="Nguyen L.N."/>
            <person name="Nguyen T.N."/>
            <person name="Nguyen N.N."/>
            <person name="Obregon M.O."/>
            <person name="Okwuonu G.O."/>
            <person name="Ongeri F.O."/>
            <person name="Onwere C.O."/>
            <person name="Osifeso I.O."/>
            <person name="Parra A.P."/>
            <person name="Patil S.P."/>
            <person name="Perez A.P."/>
            <person name="Perez Y.P."/>
            <person name="Pham C.P."/>
            <person name="Pu L.-L.P."/>
            <person name="Puazo M.P."/>
            <person name="Quiroz J.Q."/>
            <person name="Rouhana J.R."/>
            <person name="Ruiz M.R."/>
            <person name="Ruiz S.-J.R."/>
            <person name="Saada N.S."/>
            <person name="Santibanez J.S."/>
            <person name="Scheel M.S."/>
            <person name="Schneider B.S."/>
            <person name="Simmons D.S."/>
            <person name="Sisson I.S."/>
            <person name="Tang L.-Y.T."/>
            <person name="Thornton R.T."/>
            <person name="Tisius J.T."/>
            <person name="Toledanes G.T."/>
            <person name="Trejos Z.T."/>
            <person name="Usmani K.U."/>
            <person name="Varghese R.V."/>
            <person name="Vattathil S.V."/>
            <person name="Vee V.V."/>
            <person name="Walker D.W."/>
            <person name="Weissenberger G.W."/>
            <person name="White C.W."/>
            <person name="Williams A.W."/>
            <person name="Woodworth J.W."/>
            <person name="Wright R.W."/>
            <person name="Zhu Y.Z."/>
            <person name="Han Y.H."/>
            <person name="Newsham I.N."/>
            <person name="Nazareth L.N."/>
            <person name="Worley K.W."/>
            <person name="Muzny D.M."/>
            <person name="Rogers J.R."/>
            <person name="Gibbs R.G."/>
        </authorList>
    </citation>
    <scope>NUCLEOTIDE SEQUENCE [LARGE SCALE GENOMIC DNA]</scope>
</reference>
<feature type="domain" description="Sushi" evidence="16">
    <location>
        <begin position="83"/>
        <end position="143"/>
    </location>
</feature>
<proteinExistence type="predicted"/>
<dbReference type="CDD" id="cd00033">
    <property type="entry name" value="CCP"/>
    <property type="match status" value="20"/>
</dbReference>
<dbReference type="GO" id="GO:0042802">
    <property type="term" value="F:identical protein binding"/>
    <property type="evidence" value="ECO:0007669"/>
    <property type="project" value="Ensembl"/>
</dbReference>
<evidence type="ECO:0000256" key="4">
    <source>
        <dbReference type="ARBA" id="ARBA00022641"/>
    </source>
</evidence>
<dbReference type="PROSITE" id="PS50923">
    <property type="entry name" value="SUSHI"/>
    <property type="match status" value="20"/>
</dbReference>
<evidence type="ECO:0000313" key="18">
    <source>
        <dbReference type="Proteomes" id="UP000028761"/>
    </source>
</evidence>
<feature type="disulfide bond" evidence="14">
    <location>
        <begin position="989"/>
        <end position="1032"/>
    </location>
</feature>
<feature type="domain" description="Sushi" evidence="16">
    <location>
        <begin position="868"/>
        <end position="928"/>
    </location>
</feature>
<dbReference type="FunFam" id="2.10.70.10:FF:000041">
    <property type="entry name" value="Complement factor H"/>
    <property type="match status" value="5"/>
</dbReference>
<sequence length="1601" mass="180913">MKLLAKIICLMLWAICVAEDCKELPPRKNTEILTGSWPDHTYPEGTEAIYKCRPGYRSLGNIVMVCRKGEWVALNPLKKCQKRPCGHPGDTPFGYFSLIGGNVFEYGVKAVYTCNEGYQLLGEINYRECDTDGWTNDIPICEVVKCLPVKPPENGKIISGAMEPDREYYFGQVVRFACNSGYKIEGDNEMHCSEDGVWSKEKPKCVEISCKSPDVIHGSPISQKIIYKENERFQYKCNMGYEYSERGDSVCTESGWHPLPSCEEKTCNVPHIPNGVYSPLRIKHRTGDEIRYQCINGFYPATRGNTAKCTSSGWIPAPRCALRPCDYPDIKHGGLYYDSMRRPYFPVPVGKYFSYYCDELFETPSGSYWDYIHCTQDGWSPAVPCLRKCYFHYLANGYNENNGRKFVQGNTVEVACHPGYSLPKEQTTVTCTENGWSPTPKCIRVKTCSKSSIDIKNGFISESQYTYALNKQAKYQCKLGYITADGETSGSITCRKNGWSAQPTCIKSCDMPVFKNARAKNNITWFKLNDTLDYECHDGYESNTGSTTSSIVCGDNGWSDLPVCYERECELPKIDVHLVPDPKKDQYKVGEVLKFSCKLGFTRVGPNSVQCYHFGLSPDVPTCKEQVRSCGPPPELLNGNVKEKTKEEYRHSEVVEYYCNPRFLLKGPNKIQCVDGAWTALPVCIEEESTCGDIPELEHGYSELSSPPYYYGDSVEFNCSESFTMIGHRSITCIHGVWTQLPQCVATDQLKKCKSPNSIVIVENLTSKKEFDHNSTMRYRCKGKGERLHAVCINGRWDPEVTCSMAQIQLCPPPPQIPNSRNMTTTLNYQDGEKVSLLCQENYLIKEGEEITCQDGRWQSIPHCVEKIPCSQPPQIEHGTINSSRSSQESYAHGTKLSYTCEYGFWLSEENEITCYMGKWSSPPQCEGLPCKSPPEISHGVVAHTSDSYQYGEEVTYKCSEGFGIDGPPIAKCLGEKWSRPPSCIKTDCLSLPSFENAKPMGEKKDSYKSGEQVTYTCATNYKMDGPSTVTCINSRWTGRPTCRDTSCVDPPTVKNAHLVSRQMSQYASGERVRYECRSPYEMFGDEEVMCVNGNWTEPPQCKDSTGKCGPPPPIDNGDITSFPLSLYAPDSSVEYKCQKLYQLEGNKRITCRNGQWSDPPKCLLRPCHFPDIKHGSLYYESMRRPYFPVPVGKYFSYYCDESFETPSGSYWDYIHCTQDGWSPAVPCLRKCYFPYLENGYNENNGRKFVQGNSIEVACHPGYGLRNEQTAVNCTENGWSPTPRCIHVNSTRKCGPPPPIDNGDTTSFPLSLYAPDSSVEYQCQNLYQLEGNKRVTCRNGQWSEPPKCLLRPCHFLMTLSLYSESIVDHTFNLPVGKYFSYYCDESFETPSRKLLGLHSLHTQDGWSPAVPCLRKCYFPYLENGHNENNGRKFVQGNFIEVACHPGYGLPKEQTTVTCTENGWSPTPRCIHVNSTRKCGPPPPIDNGDTTSFPLSLYPPDSSVEYQCQNLYQLEGNKRVTCRNGQWSEPPKCLHACVIAPEIMEKYNITFKWAAKQKLYSRTGEPVEFVCRSGYHLSPNSHALRTTCQDGKLEYPTCVKRY</sequence>
<dbReference type="SMART" id="SM00032">
    <property type="entry name" value="CCP"/>
    <property type="match status" value="25"/>
</dbReference>
<feature type="domain" description="Sushi" evidence="16">
    <location>
        <begin position="387"/>
        <end position="444"/>
    </location>
</feature>
<dbReference type="GO" id="GO:0006508">
    <property type="term" value="P:proteolysis"/>
    <property type="evidence" value="ECO:0007669"/>
    <property type="project" value="Ensembl"/>
</dbReference>
<dbReference type="GO" id="GO:0030451">
    <property type="term" value="P:regulation of complement activation, alternative pathway"/>
    <property type="evidence" value="ECO:0007669"/>
    <property type="project" value="Ensembl"/>
</dbReference>
<dbReference type="FunFam" id="2.10.70.10:FF:000060">
    <property type="entry name" value="Complement inhibitory factor H"/>
    <property type="match status" value="1"/>
</dbReference>
<feature type="signal peptide" evidence="15">
    <location>
        <begin position="1"/>
        <end position="18"/>
    </location>
</feature>
<comment type="subcellular location">
    <subcellularLocation>
        <location evidence="1">Secreted</location>
    </subcellularLocation>
</comment>
<dbReference type="FunFam" id="2.10.70.10:FF:000026">
    <property type="entry name" value="Complement inhibitory factor H"/>
    <property type="match status" value="10"/>
</dbReference>
<keyword evidence="3" id="KW-0399">Innate immunity</keyword>
<feature type="domain" description="Sushi" evidence="16">
    <location>
        <begin position="19"/>
        <end position="82"/>
    </location>
</feature>
<keyword evidence="7" id="KW-0677">Repeat</keyword>
<feature type="domain" description="Sushi" evidence="16">
    <location>
        <begin position="1414"/>
        <end position="1471"/>
    </location>
</feature>
<feature type="domain" description="Sushi" evidence="16">
    <location>
        <begin position="1046"/>
        <end position="1104"/>
    </location>
</feature>
<dbReference type="InterPro" id="IPR051503">
    <property type="entry name" value="ComplSys_Reg/VirEntry_Med"/>
</dbReference>
<feature type="disulfide bond" evidence="14">
    <location>
        <begin position="178"/>
        <end position="205"/>
    </location>
</feature>
<reference evidence="17" key="3">
    <citation type="submission" date="2025-09" db="UniProtKB">
        <authorList>
            <consortium name="Ensembl"/>
        </authorList>
    </citation>
    <scope>IDENTIFICATION</scope>
</reference>
<feature type="domain" description="Sushi" evidence="16">
    <location>
        <begin position="689"/>
        <end position="746"/>
    </location>
</feature>
<feature type="domain" description="Sushi" evidence="16">
    <location>
        <begin position="208"/>
        <end position="264"/>
    </location>
</feature>
<feature type="domain" description="Sushi" evidence="16">
    <location>
        <begin position="144"/>
        <end position="207"/>
    </location>
</feature>
<feature type="disulfide bond" evidence="14">
    <location>
        <begin position="1294"/>
        <end position="1337"/>
    </location>
</feature>
<keyword evidence="2" id="KW-0964">Secreted</keyword>
<feature type="domain" description="Sushi" evidence="16">
    <location>
        <begin position="1230"/>
        <end position="1287"/>
    </location>
</feature>
<evidence type="ECO:0000256" key="12">
    <source>
        <dbReference type="ARBA" id="ARBA00055185"/>
    </source>
</evidence>
<dbReference type="GO" id="GO:1905370">
    <property type="term" value="C:serine-type endopeptidase complex"/>
    <property type="evidence" value="ECO:0007669"/>
    <property type="project" value="Ensembl"/>
</dbReference>
<dbReference type="Ensembl" id="ENSPANT00000034584.2">
    <property type="protein sequence ID" value="ENSPANP00000023730.2"/>
    <property type="gene ID" value="ENSPANG00000012544.3"/>
</dbReference>
<reference evidence="17" key="2">
    <citation type="submission" date="2025-08" db="UniProtKB">
        <authorList>
            <consortium name="Ensembl"/>
        </authorList>
    </citation>
    <scope>IDENTIFICATION</scope>
</reference>
<dbReference type="GO" id="GO:1903659">
    <property type="term" value="P:regulation of complement-dependent cytotoxicity"/>
    <property type="evidence" value="ECO:0007669"/>
    <property type="project" value="Ensembl"/>
</dbReference>
<gene>
    <name evidence="17" type="primary">CFH</name>
</gene>
<dbReference type="Gene3D" id="2.10.70.10">
    <property type="entry name" value="Complement Module, domain 1"/>
    <property type="match status" value="25"/>
</dbReference>
<feature type="domain" description="Sushi" evidence="16">
    <location>
        <begin position="567"/>
        <end position="625"/>
    </location>
</feature>
<feature type="domain" description="Sushi" evidence="16">
    <location>
        <begin position="809"/>
        <end position="866"/>
    </location>
</feature>
<dbReference type="GO" id="GO:0106139">
    <property type="term" value="C:symbiont cell surface"/>
    <property type="evidence" value="ECO:0007669"/>
    <property type="project" value="Ensembl"/>
</dbReference>
<feature type="disulfide bond" evidence="14">
    <location>
        <begin position="1478"/>
        <end position="1521"/>
    </location>
</feature>
<comment type="function">
    <text evidence="12">Glycoprotein that plays an essential role in maintaining a well-balanced immune response by modulating complement activation. Acts as a soluble inhibitor of complement, where its binding to self markers such as glycan structures prevents complement activation and amplification on cell surfaces. Accelerates the decay of the complement alternative pathway (AP) C3 convertase C3bBb, thus preventing local formation of more C3b, the central player of the complement amplification loop. As a cofactor of the serine protease factor I, CFH also regulates proteolytic degradation of already-deposited C3b. In addition, mediates several cellular responses through interaction with specific receptors. For example, interacts with CR3/ITGAM receptor and thereby mediates the adhesion of human neutrophils to different pathogens. In turn, these pathogens are phagocytosed and destroyed.</text>
</comment>
<dbReference type="Pfam" id="PF00084">
    <property type="entry name" value="Sushi"/>
    <property type="match status" value="23"/>
</dbReference>
<feature type="disulfide bond" evidence="14">
    <location>
        <begin position="1048"/>
        <end position="1091"/>
    </location>
</feature>
<evidence type="ECO:0000256" key="8">
    <source>
        <dbReference type="ARBA" id="ARBA00022859"/>
    </source>
</evidence>
<evidence type="ECO:0000256" key="2">
    <source>
        <dbReference type="ARBA" id="ARBA00022525"/>
    </source>
</evidence>
<dbReference type="PANTHER" id="PTHR45785">
    <property type="entry name" value="COMPLEMENT FACTOR H-RELATED"/>
    <property type="match status" value="1"/>
</dbReference>
<keyword evidence="9 14" id="KW-1015">Disulfide bond</keyword>
<dbReference type="GO" id="GO:0001851">
    <property type="term" value="F:complement component C3b binding"/>
    <property type="evidence" value="ECO:0007669"/>
    <property type="project" value="TreeGrafter"/>
</dbReference>
<dbReference type="AlphaFoldDB" id="A0A2I3LJW7"/>
<evidence type="ECO:0000256" key="9">
    <source>
        <dbReference type="ARBA" id="ARBA00023157"/>
    </source>
</evidence>
<dbReference type="SUPFAM" id="SSF57535">
    <property type="entry name" value="Complement control module/SCR domain"/>
    <property type="match status" value="22"/>
</dbReference>
<evidence type="ECO:0000256" key="14">
    <source>
        <dbReference type="PROSITE-ProRule" id="PRU00302"/>
    </source>
</evidence>
<dbReference type="Bgee" id="ENSPANG00000008919">
    <property type="expression patterns" value="Expressed in liver and 7 other cell types or tissues"/>
</dbReference>